<comment type="similarity">
    <text evidence="1 7">Belongs to the glycosyl hydrolase 35 family.</text>
</comment>
<evidence type="ECO:0000256" key="7">
    <source>
        <dbReference type="RuleBase" id="RU003679"/>
    </source>
</evidence>
<dbReference type="InterPro" id="IPR001944">
    <property type="entry name" value="Glycoside_Hdrlase_35"/>
</dbReference>
<feature type="domain" description="Beta-galactosidase 1-like first all-beta" evidence="9">
    <location>
        <begin position="465"/>
        <end position="575"/>
    </location>
</feature>
<dbReference type="Gene3D" id="2.60.120.260">
    <property type="entry name" value="Galactose-binding domain-like"/>
    <property type="match status" value="4"/>
</dbReference>
<dbReference type="SUPFAM" id="SSF49785">
    <property type="entry name" value="Galactose-binding domain-like"/>
    <property type="match status" value="2"/>
</dbReference>
<dbReference type="SUPFAM" id="SSF51445">
    <property type="entry name" value="(Trans)glycosidases"/>
    <property type="match status" value="2"/>
</dbReference>
<evidence type="ECO:0000259" key="8">
    <source>
        <dbReference type="Pfam" id="PF01301"/>
    </source>
</evidence>
<dbReference type="PANTHER" id="PTHR23421">
    <property type="entry name" value="BETA-GALACTOSIDASE RELATED"/>
    <property type="match status" value="1"/>
</dbReference>
<dbReference type="PROSITE" id="PS01182">
    <property type="entry name" value="GLYCOSYL_HYDROL_F35"/>
    <property type="match status" value="1"/>
</dbReference>
<sequence length="1315" mass="149209">MECLFSVAHCVWIGFVADRAYLHTSSRCSDARIQRGAATAPQAQFIGACLREMFCGKPSPSMANAAHILSCLVILLAVPRSVDMRLFSIDYDNNTFVMDGKPFQYVAGSFHYFRALPESWPSILRSMRAAGLNAITTYVEWSLHNPYEGVYNWQGMADVEHFMELASSAGLYVVLRPGPYICAERDMGGFPSWLLHKYPDILLRTNDIRYLREVRTWYAQLLSRLQRFLIGQGGPIIMVQVENEYGSFYACDHKYLNWLRDETERYVMGNAVLFTNNGPGLEGCGAIEHVLSSLDFGPGTEDEINGYWDTLRKTQPKGPLVNAEYYPGWLTHWQESHMARTETKLVVDSLDFMLRKKVNVNIYMFYGGTNYGYTAGANKQGAGGYVADITSYDYDAPLDESGDPTPKYFALRDIILKYFPKPDLPVPEPALKIQLPPLTMTRLGSLLEPQLLDRLSTQTVTNHLPMSFEALNQISGLVMYEALIPDDIKTDPRKLIVEGVHDRGYVFVGDRFVGVLSRENQINTLPIALDAGQTLRIVIENQGRINFGTANDSKGIVGNVYVNTRELFNWTMYSLPLNDCKPIVHAIRLHRKQRRGDEPPKVTPMSVYYGIFDVEGELADTYLDPTGWGKGVIFINGFNIGRYWPTVGPQVTLYVSKHLLRSKSNYLAIIEYQKECDTIPLPRTKCGKMNVYLVLLPLALYLCGLQTIEAVEQVRKFDIDFQNDTFTKDGQPFQFISGSFHYFRALPESWRHILRSMRAAGLNTVMTYIEWSLHEPMPGQYEWGGIANLEEFIETAKSEDLFVILRPGPYICAERDMGGFPHWLLTKYPTIKLRTYDADYLRELQNWYNQLMPRIVPYLYGNGGPVIMVSIENEYGSFEACDGKYMEFLKNLTVSFVHDKAVLFTNDGPSLLKCGSIPGILPTLDFGITNNPTEFWNQLRKFLPKGPLVNAEYYPGWLTHWMEPTARVDAGMVVNTLKIMLDQKANVNFYMFFGGTNFGFTAGANDVGPGKYSADITSYDYDAPLDEAGDPTPKYFEIRKVLLQYFGDPGVPAPVKLPKMTLDTVWLERRGSMISQHGRTMLSSRMVASVQPVSFEALNQHSGFLLYETTLPTGLNRDPYKLKVEHLHDRAYVHVDGTFYGILSRETNVDTIPLSVGLGTKLQLLVESQGRINYNIPNDFKGILGAITVDAKPLYNWTITAFPLDSYRYLENFLSQQPIEKQDLVGAGAQVYYGTFMINTDTIYDTYLYPSAWGKGLVFVNGFNLGRYWPLAGPQITLYVPRHILRKGNNQLVMIEYQQHIQHPYVQFIDKPIFL</sequence>
<protein>
    <recommendedName>
        <fullName evidence="6">Beta-galactosidase</fullName>
        <ecNumber evidence="6">3.2.1.23</ecNumber>
    </recommendedName>
</protein>
<dbReference type="Pfam" id="PF01301">
    <property type="entry name" value="Glyco_hydro_35"/>
    <property type="match status" value="2"/>
</dbReference>
<feature type="domain" description="Beta-galactosidase 1-like first all-beta" evidence="9">
    <location>
        <begin position="1092"/>
        <end position="1201"/>
    </location>
</feature>
<dbReference type="InterPro" id="IPR019801">
    <property type="entry name" value="Glyco_hydro_35_CS"/>
</dbReference>
<keyword evidence="5 6" id="KW-0326">Glycosidase</keyword>
<dbReference type="PRINTS" id="PR00742">
    <property type="entry name" value="GLHYDRLASE35"/>
</dbReference>
<dbReference type="Proteomes" id="UP000075883">
    <property type="component" value="Unassembled WGS sequence"/>
</dbReference>
<evidence type="ECO:0000256" key="3">
    <source>
        <dbReference type="ARBA" id="ARBA00022801"/>
    </source>
</evidence>
<dbReference type="Pfam" id="PF21317">
    <property type="entry name" value="BetaGal_ABD_1"/>
    <property type="match status" value="2"/>
</dbReference>
<name>A0A182MKK0_9DIPT</name>
<dbReference type="Pfam" id="PF21467">
    <property type="entry name" value="BetaGal_gal-bd"/>
    <property type="match status" value="2"/>
</dbReference>
<dbReference type="InterPro" id="IPR031330">
    <property type="entry name" value="Gly_Hdrlase_35_cat"/>
</dbReference>
<feature type="domain" description="Glycoside hydrolase 35 catalytic" evidence="8">
    <location>
        <begin position="95"/>
        <end position="416"/>
    </location>
</feature>
<evidence type="ECO:0000259" key="10">
    <source>
        <dbReference type="Pfam" id="PF21467"/>
    </source>
</evidence>
<dbReference type="GO" id="GO:0004565">
    <property type="term" value="F:beta-galactosidase activity"/>
    <property type="evidence" value="ECO:0007669"/>
    <property type="project" value="UniProtKB-EC"/>
</dbReference>
<dbReference type="EnsemblMetazoa" id="ACUA020539-RA">
    <property type="protein sequence ID" value="ACUA020539-PA"/>
    <property type="gene ID" value="ACUA020539"/>
</dbReference>
<evidence type="ECO:0000313" key="12">
    <source>
        <dbReference type="Proteomes" id="UP000075883"/>
    </source>
</evidence>
<organism evidence="11 12">
    <name type="scientific">Anopheles culicifacies</name>
    <dbReference type="NCBI Taxonomy" id="139723"/>
    <lineage>
        <taxon>Eukaryota</taxon>
        <taxon>Metazoa</taxon>
        <taxon>Ecdysozoa</taxon>
        <taxon>Arthropoda</taxon>
        <taxon>Hexapoda</taxon>
        <taxon>Insecta</taxon>
        <taxon>Pterygota</taxon>
        <taxon>Neoptera</taxon>
        <taxon>Endopterygota</taxon>
        <taxon>Diptera</taxon>
        <taxon>Nematocera</taxon>
        <taxon>Culicoidea</taxon>
        <taxon>Culicidae</taxon>
        <taxon>Anophelinae</taxon>
        <taxon>Anopheles</taxon>
        <taxon>culicifacies species complex</taxon>
    </lineage>
</organism>
<reference evidence="12" key="1">
    <citation type="submission" date="2013-09" db="EMBL/GenBank/DDBJ databases">
        <title>The Genome Sequence of Anopheles culicifacies species A.</title>
        <authorList>
            <consortium name="The Broad Institute Genomics Platform"/>
            <person name="Neafsey D.E."/>
            <person name="Besansky N."/>
            <person name="Howell P."/>
            <person name="Walton C."/>
            <person name="Young S.K."/>
            <person name="Zeng Q."/>
            <person name="Gargeya S."/>
            <person name="Fitzgerald M."/>
            <person name="Haas B."/>
            <person name="Abouelleil A."/>
            <person name="Allen A.W."/>
            <person name="Alvarado L."/>
            <person name="Arachchi H.M."/>
            <person name="Berlin A.M."/>
            <person name="Chapman S.B."/>
            <person name="Gainer-Dewar J."/>
            <person name="Goldberg J."/>
            <person name="Griggs A."/>
            <person name="Gujja S."/>
            <person name="Hansen M."/>
            <person name="Howarth C."/>
            <person name="Imamovic A."/>
            <person name="Ireland A."/>
            <person name="Larimer J."/>
            <person name="McCowan C."/>
            <person name="Murphy C."/>
            <person name="Pearson M."/>
            <person name="Poon T.W."/>
            <person name="Priest M."/>
            <person name="Roberts A."/>
            <person name="Saif S."/>
            <person name="Shea T."/>
            <person name="Sisk P."/>
            <person name="Sykes S."/>
            <person name="Wortman J."/>
            <person name="Nusbaum C."/>
            <person name="Birren B."/>
        </authorList>
    </citation>
    <scope>NUCLEOTIDE SEQUENCE [LARGE SCALE GENOMIC DNA]</scope>
    <source>
        <strain evidence="12">A-37</strain>
    </source>
</reference>
<dbReference type="EC" id="3.2.1.23" evidence="6"/>
<evidence type="ECO:0000313" key="11">
    <source>
        <dbReference type="EnsemblMetazoa" id="ACUA020539-PA"/>
    </source>
</evidence>
<dbReference type="InterPro" id="IPR008979">
    <property type="entry name" value="Galactose-bd-like_sf"/>
</dbReference>
<dbReference type="STRING" id="139723.A0A182MKK0"/>
<dbReference type="VEuPathDB" id="VectorBase:ACUA020539"/>
<dbReference type="Gene3D" id="3.20.20.80">
    <property type="entry name" value="Glycosidases"/>
    <property type="match status" value="2"/>
</dbReference>
<dbReference type="EMBL" id="AXCM01002611">
    <property type="status" value="NOT_ANNOTATED_CDS"/>
    <property type="molecule type" value="Genomic_DNA"/>
</dbReference>
<keyword evidence="12" id="KW-1185">Reference proteome</keyword>
<feature type="domain" description="Glycoside hydrolase 35 catalytic" evidence="8">
    <location>
        <begin position="726"/>
        <end position="1042"/>
    </location>
</feature>
<dbReference type="InterPro" id="IPR017853">
    <property type="entry name" value="GH"/>
</dbReference>
<comment type="catalytic activity">
    <reaction evidence="6">
        <text>Hydrolysis of terminal non-reducing beta-D-galactose residues in beta-D-galactosides.</text>
        <dbReference type="EC" id="3.2.1.23"/>
    </reaction>
</comment>
<keyword evidence="2" id="KW-0732">Signal</keyword>
<evidence type="ECO:0000256" key="1">
    <source>
        <dbReference type="ARBA" id="ARBA00009809"/>
    </source>
</evidence>
<dbReference type="GO" id="GO:0005975">
    <property type="term" value="P:carbohydrate metabolic process"/>
    <property type="evidence" value="ECO:0007669"/>
    <property type="project" value="InterPro"/>
</dbReference>
<accession>A0A182MKK0</accession>
<evidence type="ECO:0000256" key="5">
    <source>
        <dbReference type="ARBA" id="ARBA00023295"/>
    </source>
</evidence>
<evidence type="ECO:0000256" key="2">
    <source>
        <dbReference type="ARBA" id="ARBA00022729"/>
    </source>
</evidence>
<feature type="domain" description="Beta-galactosidase galactose-binding" evidence="10">
    <location>
        <begin position="607"/>
        <end position="665"/>
    </location>
</feature>
<evidence type="ECO:0000256" key="4">
    <source>
        <dbReference type="ARBA" id="ARBA00023180"/>
    </source>
</evidence>
<dbReference type="FunFam" id="2.60.120.260:FF:000148">
    <property type="entry name" value="Beta-galactosidase, putative"/>
    <property type="match status" value="1"/>
</dbReference>
<keyword evidence="3 6" id="KW-0378">Hydrolase</keyword>
<evidence type="ECO:0000259" key="9">
    <source>
        <dbReference type="Pfam" id="PF21317"/>
    </source>
</evidence>
<keyword evidence="4" id="KW-0325">Glycoprotein</keyword>
<evidence type="ECO:0000256" key="6">
    <source>
        <dbReference type="RuleBase" id="RU000675"/>
    </source>
</evidence>
<proteinExistence type="inferred from homology"/>
<feature type="domain" description="Beta-galactosidase galactose-binding" evidence="10">
    <location>
        <begin position="1232"/>
        <end position="1290"/>
    </location>
</feature>
<reference evidence="11" key="2">
    <citation type="submission" date="2020-05" db="UniProtKB">
        <authorList>
            <consortium name="EnsemblMetazoa"/>
        </authorList>
    </citation>
    <scope>IDENTIFICATION</scope>
    <source>
        <strain evidence="11">A-37</strain>
    </source>
</reference>
<dbReference type="FunFam" id="3.20.20.80:FF:000017">
    <property type="entry name" value="Beta-galactosidase"/>
    <property type="match status" value="2"/>
</dbReference>
<dbReference type="InterPro" id="IPR048913">
    <property type="entry name" value="BetaGal_gal-bd"/>
</dbReference>
<dbReference type="InterPro" id="IPR048912">
    <property type="entry name" value="BetaGal1-like_ABD1"/>
</dbReference>